<comment type="caution">
    <text evidence="1">The sequence shown here is derived from an EMBL/GenBank/DDBJ whole genome shotgun (WGS) entry which is preliminary data.</text>
</comment>
<dbReference type="Proteomes" id="UP001156870">
    <property type="component" value="Unassembled WGS sequence"/>
</dbReference>
<organism evidence="1 2">
    <name type="scientific">Marinibactrum halimedae</name>
    <dbReference type="NCBI Taxonomy" id="1444977"/>
    <lineage>
        <taxon>Bacteria</taxon>
        <taxon>Pseudomonadati</taxon>
        <taxon>Pseudomonadota</taxon>
        <taxon>Gammaproteobacteria</taxon>
        <taxon>Cellvibrionales</taxon>
        <taxon>Cellvibrionaceae</taxon>
        <taxon>Marinibactrum</taxon>
    </lineage>
</organism>
<keyword evidence="2" id="KW-1185">Reference proteome</keyword>
<accession>A0AA37T4L0</accession>
<gene>
    <name evidence="1" type="ORF">GCM10007877_27420</name>
</gene>
<dbReference type="AlphaFoldDB" id="A0AA37T4L0"/>
<protein>
    <submittedName>
        <fullName evidence="1">Uncharacterized protein</fullName>
    </submittedName>
</protein>
<sequence length="60" mass="6842">MDVKVFTSSVIESSMPEDELQELVAKFKRYKQTNVAPLEFGRDASYDRPNAAREEELFAG</sequence>
<dbReference type="EMBL" id="BSPD01000065">
    <property type="protein sequence ID" value="GLS27023.1"/>
    <property type="molecule type" value="Genomic_DNA"/>
</dbReference>
<evidence type="ECO:0000313" key="1">
    <source>
        <dbReference type="EMBL" id="GLS27023.1"/>
    </source>
</evidence>
<reference evidence="1 2" key="1">
    <citation type="journal article" date="2014" name="Int. J. Syst. Evol. Microbiol.">
        <title>Complete genome sequence of Corynebacterium casei LMG S-19264T (=DSM 44701T), isolated from a smear-ripened cheese.</title>
        <authorList>
            <consortium name="US DOE Joint Genome Institute (JGI-PGF)"/>
            <person name="Walter F."/>
            <person name="Albersmeier A."/>
            <person name="Kalinowski J."/>
            <person name="Ruckert C."/>
        </authorList>
    </citation>
    <scope>NUCLEOTIDE SEQUENCE [LARGE SCALE GENOMIC DNA]</scope>
    <source>
        <strain evidence="1 2">NBRC 110095</strain>
    </source>
</reference>
<dbReference type="RefSeq" id="WP_232592938.1">
    <property type="nucleotide sequence ID" value="NZ_BSPD01000065.1"/>
</dbReference>
<evidence type="ECO:0000313" key="2">
    <source>
        <dbReference type="Proteomes" id="UP001156870"/>
    </source>
</evidence>
<proteinExistence type="predicted"/>
<name>A0AA37T4L0_9GAMM</name>